<dbReference type="AlphaFoldDB" id="A0A0N0IY49"/>
<name>A0A0N0IY49_CHRID</name>
<evidence type="ECO:0000256" key="1">
    <source>
        <dbReference type="SAM" id="SignalP"/>
    </source>
</evidence>
<dbReference type="Proteomes" id="UP000037953">
    <property type="component" value="Unassembled WGS sequence"/>
</dbReference>
<organism evidence="2 3">
    <name type="scientific">Chryseobacterium indologenes</name>
    <name type="common">Flavobacterium indologenes</name>
    <dbReference type="NCBI Taxonomy" id="253"/>
    <lineage>
        <taxon>Bacteria</taxon>
        <taxon>Pseudomonadati</taxon>
        <taxon>Bacteroidota</taxon>
        <taxon>Flavobacteriia</taxon>
        <taxon>Flavobacteriales</taxon>
        <taxon>Weeksellaceae</taxon>
        <taxon>Chryseobacterium group</taxon>
        <taxon>Chryseobacterium</taxon>
    </lineage>
</organism>
<gene>
    <name evidence="2" type="ORF">AOB46_02165</name>
</gene>
<proteinExistence type="predicted"/>
<feature type="signal peptide" evidence="1">
    <location>
        <begin position="1"/>
        <end position="23"/>
    </location>
</feature>
<dbReference type="RefSeq" id="WP_062696389.1">
    <property type="nucleotide sequence ID" value="NZ_LJOD01000001.1"/>
</dbReference>
<reference evidence="3" key="2">
    <citation type="submission" date="2015-09" db="EMBL/GenBank/DDBJ databases">
        <title>Draft genome sequence of a multidrug-resistant Chryseobacterium indologenes isolate from Malaysia.</title>
        <authorList>
            <person name="Yu C.Y."/>
            <person name="Ang G.Y."/>
            <person name="Chan K.-G."/>
        </authorList>
    </citation>
    <scope>NUCLEOTIDE SEQUENCE [LARGE SCALE GENOMIC DNA]</scope>
    <source>
        <strain evidence="3">CI_885</strain>
    </source>
</reference>
<reference evidence="2 3" key="1">
    <citation type="journal article" date="2015" name="Genom Data">
        <title>Draft genome sequence of a multidrug-resistant Chryseobacterium indologenes isolate from Malaysia.</title>
        <authorList>
            <person name="Yu C.Y."/>
            <person name="Ang G.Y."/>
            <person name="Cheng H.J."/>
            <person name="Cheong Y.M."/>
            <person name="Yin W.F."/>
            <person name="Chan K.G."/>
        </authorList>
    </citation>
    <scope>NUCLEOTIDE SEQUENCE [LARGE SCALE GENOMIC DNA]</scope>
    <source>
        <strain evidence="2 3">CI_885</strain>
    </source>
</reference>
<comment type="caution">
    <text evidence="2">The sequence shown here is derived from an EMBL/GenBank/DDBJ whole genome shotgun (WGS) entry which is preliminary data.</text>
</comment>
<sequence length="164" mass="18096">MKKNITFFLAILFTLASGTKVFAQTSFSIMYQAEGTTPKPSIKVTAEYDITTCYLTTPPSSCVSGPLLSISKYISNGQTALYVSTSPNPLESYTIHKLSVGWSVVDPVNHLVYKREYTFNREQISDLSITGELSVNLGNDIIRLKRSTTVSPNVVYTVVLNKNP</sequence>
<feature type="chain" id="PRO_5005851808" evidence="1">
    <location>
        <begin position="24"/>
        <end position="164"/>
    </location>
</feature>
<protein>
    <submittedName>
        <fullName evidence="2">Uncharacterized protein</fullName>
    </submittedName>
</protein>
<keyword evidence="1" id="KW-0732">Signal</keyword>
<accession>A0A0N0IY49</accession>
<dbReference type="EMBL" id="LJOD01000001">
    <property type="protein sequence ID" value="KPE52823.1"/>
    <property type="molecule type" value="Genomic_DNA"/>
</dbReference>
<evidence type="ECO:0000313" key="3">
    <source>
        <dbReference type="Proteomes" id="UP000037953"/>
    </source>
</evidence>
<evidence type="ECO:0000313" key="2">
    <source>
        <dbReference type="EMBL" id="KPE52823.1"/>
    </source>
</evidence>
<dbReference type="PATRIC" id="fig|253.9.peg.456"/>